<dbReference type="Proteomes" id="UP000095419">
    <property type="component" value="Unassembled WGS sequence"/>
</dbReference>
<evidence type="ECO:0000313" key="3">
    <source>
        <dbReference type="Proteomes" id="UP000095419"/>
    </source>
</evidence>
<accession>A0A174L9L1</accession>
<reference evidence="2 3" key="1">
    <citation type="submission" date="2015-09" db="EMBL/GenBank/DDBJ databases">
        <authorList>
            <consortium name="Pathogen Informatics"/>
        </authorList>
    </citation>
    <scope>NUCLEOTIDE SEQUENCE [LARGE SCALE GENOMIC DNA]</scope>
    <source>
        <strain evidence="2 3">2789STDY5608791</strain>
    </source>
</reference>
<name>A0A174L9L1_BACUN</name>
<dbReference type="EMBL" id="CYZF01000010">
    <property type="protein sequence ID" value="CUP19561.1"/>
    <property type="molecule type" value="Genomic_DNA"/>
</dbReference>
<feature type="region of interest" description="Disordered" evidence="1">
    <location>
        <begin position="1"/>
        <end position="32"/>
    </location>
</feature>
<gene>
    <name evidence="2" type="ORF">ERS417307_03233</name>
</gene>
<organism evidence="2 3">
    <name type="scientific">Bacteroides uniformis</name>
    <dbReference type="NCBI Taxonomy" id="820"/>
    <lineage>
        <taxon>Bacteria</taxon>
        <taxon>Pseudomonadati</taxon>
        <taxon>Bacteroidota</taxon>
        <taxon>Bacteroidia</taxon>
        <taxon>Bacteroidales</taxon>
        <taxon>Bacteroidaceae</taxon>
        <taxon>Bacteroides</taxon>
    </lineage>
</organism>
<evidence type="ECO:0000256" key="1">
    <source>
        <dbReference type="SAM" id="MobiDB-lite"/>
    </source>
</evidence>
<evidence type="ECO:0008006" key="4">
    <source>
        <dbReference type="Google" id="ProtNLM"/>
    </source>
</evidence>
<dbReference type="AlphaFoldDB" id="A0A174L9L1"/>
<dbReference type="InterPro" id="IPR025190">
    <property type="entry name" value="DUF4122"/>
</dbReference>
<dbReference type="RefSeq" id="WP_057089345.1">
    <property type="nucleotide sequence ID" value="NZ_CYZF01000010.1"/>
</dbReference>
<proteinExistence type="predicted"/>
<sequence>MADKAKDTKRKVRLNKGATAKPKMEPKNRSESVLQDEVKLSLMKENSNEVIGKSMFVYIEDQGIARNAPAHSESLPPSDFIGEEEDIHPDEVETNLMPEKIGRNVLSEAEIQELMAPAESEPGPDFSTALTFEQLGNVAEVLMSGSGNERKNGWAAEILYQVKDTDLYNFFANEVSTKEEIERLFRECLEEKGQPLPARKRIQNKIVNEPINWSEYM</sequence>
<evidence type="ECO:0000313" key="2">
    <source>
        <dbReference type="EMBL" id="CUP19561.1"/>
    </source>
</evidence>
<protein>
    <recommendedName>
        <fullName evidence="4">DUF4122 domain-containing protein</fullName>
    </recommendedName>
</protein>
<dbReference type="Pfam" id="PF13498">
    <property type="entry name" value="DUF4122"/>
    <property type="match status" value="1"/>
</dbReference>